<dbReference type="PRINTS" id="PR00868">
    <property type="entry name" value="DNAPOLI"/>
</dbReference>
<evidence type="ECO:0000256" key="2">
    <source>
        <dbReference type="ARBA" id="ARBA00022705"/>
    </source>
</evidence>
<evidence type="ECO:0000313" key="7">
    <source>
        <dbReference type="Proteomes" id="UP000321617"/>
    </source>
</evidence>
<dbReference type="GO" id="GO:0003887">
    <property type="term" value="F:DNA-directed DNA polymerase activity"/>
    <property type="evidence" value="ECO:0007669"/>
    <property type="project" value="UniProtKB-EC"/>
</dbReference>
<dbReference type="PANTHER" id="PTHR10133:SF27">
    <property type="entry name" value="DNA POLYMERASE NU"/>
    <property type="match status" value="1"/>
</dbReference>
<dbReference type="PANTHER" id="PTHR10133">
    <property type="entry name" value="DNA POLYMERASE I"/>
    <property type="match status" value="1"/>
</dbReference>
<comment type="caution">
    <text evidence="6">The sequence shown here is derived from an EMBL/GenBank/DDBJ whole genome shotgun (WGS) entry which is preliminary data.</text>
</comment>
<organism evidence="6 7">
    <name type="scientific">Stackebrandtia albiflava</name>
    <dbReference type="NCBI Taxonomy" id="406432"/>
    <lineage>
        <taxon>Bacteria</taxon>
        <taxon>Bacillati</taxon>
        <taxon>Actinomycetota</taxon>
        <taxon>Actinomycetes</taxon>
        <taxon>Glycomycetales</taxon>
        <taxon>Glycomycetaceae</taxon>
        <taxon>Stackebrandtia</taxon>
    </lineage>
</organism>
<dbReference type="Pfam" id="PF00476">
    <property type="entry name" value="DNA_pol_A"/>
    <property type="match status" value="1"/>
</dbReference>
<comment type="catalytic activity">
    <reaction evidence="3">
        <text>DNA(n) + a 2'-deoxyribonucleoside 5'-triphosphate = DNA(n+1) + diphosphate</text>
        <dbReference type="Rhea" id="RHEA:22508"/>
        <dbReference type="Rhea" id="RHEA-COMP:17339"/>
        <dbReference type="Rhea" id="RHEA-COMP:17340"/>
        <dbReference type="ChEBI" id="CHEBI:33019"/>
        <dbReference type="ChEBI" id="CHEBI:61560"/>
        <dbReference type="ChEBI" id="CHEBI:173112"/>
        <dbReference type="EC" id="2.7.7.7"/>
    </reaction>
</comment>
<gene>
    <name evidence="6" type="ORF">LX16_2103</name>
</gene>
<feature type="compositionally biased region" description="Polar residues" evidence="4">
    <location>
        <begin position="573"/>
        <end position="582"/>
    </location>
</feature>
<evidence type="ECO:0000256" key="1">
    <source>
        <dbReference type="ARBA" id="ARBA00012417"/>
    </source>
</evidence>
<accession>A0A562VEX0</accession>
<keyword evidence="2" id="KW-0235">DNA replication</keyword>
<dbReference type="AlphaFoldDB" id="A0A562VEX0"/>
<feature type="domain" description="DNA-directed DNA polymerase family A palm" evidence="5">
    <location>
        <begin position="318"/>
        <end position="507"/>
    </location>
</feature>
<dbReference type="SUPFAM" id="SSF56672">
    <property type="entry name" value="DNA/RNA polymerases"/>
    <property type="match status" value="1"/>
</dbReference>
<feature type="region of interest" description="Disordered" evidence="4">
    <location>
        <begin position="548"/>
        <end position="582"/>
    </location>
</feature>
<keyword evidence="7" id="KW-1185">Reference proteome</keyword>
<dbReference type="Proteomes" id="UP000321617">
    <property type="component" value="Unassembled WGS sequence"/>
</dbReference>
<dbReference type="RefSeq" id="WP_244615749.1">
    <property type="nucleotide sequence ID" value="NZ_BAABIJ010000001.1"/>
</dbReference>
<dbReference type="GO" id="GO:0006261">
    <property type="term" value="P:DNA-templated DNA replication"/>
    <property type="evidence" value="ECO:0007669"/>
    <property type="project" value="InterPro"/>
</dbReference>
<dbReference type="InterPro" id="IPR001098">
    <property type="entry name" value="DNA-dir_DNA_pol_A_palm_dom"/>
</dbReference>
<dbReference type="CDD" id="cd06444">
    <property type="entry name" value="DNA_pol_A"/>
    <property type="match status" value="1"/>
</dbReference>
<evidence type="ECO:0000256" key="3">
    <source>
        <dbReference type="ARBA" id="ARBA00049244"/>
    </source>
</evidence>
<protein>
    <recommendedName>
        <fullName evidence="1">DNA-directed DNA polymerase</fullName>
        <ecNumber evidence="1">2.7.7.7</ecNumber>
    </recommendedName>
</protein>
<dbReference type="GO" id="GO:0003677">
    <property type="term" value="F:DNA binding"/>
    <property type="evidence" value="ECO:0007669"/>
    <property type="project" value="InterPro"/>
</dbReference>
<dbReference type="SMART" id="SM00482">
    <property type="entry name" value="POLAc"/>
    <property type="match status" value="1"/>
</dbReference>
<reference evidence="6 7" key="1">
    <citation type="journal article" date="2013" name="Stand. Genomic Sci.">
        <title>Genomic Encyclopedia of Type Strains, Phase I: The one thousand microbial genomes (KMG-I) project.</title>
        <authorList>
            <person name="Kyrpides N.C."/>
            <person name="Woyke T."/>
            <person name="Eisen J.A."/>
            <person name="Garrity G."/>
            <person name="Lilburn T.G."/>
            <person name="Beck B.J."/>
            <person name="Whitman W.B."/>
            <person name="Hugenholtz P."/>
            <person name="Klenk H.P."/>
        </authorList>
    </citation>
    <scope>NUCLEOTIDE SEQUENCE [LARGE SCALE GENOMIC DNA]</scope>
    <source>
        <strain evidence="6 7">DSM 45044</strain>
    </source>
</reference>
<dbReference type="NCBIfam" id="NF011538">
    <property type="entry name" value="PRK14975.1-1"/>
    <property type="match status" value="1"/>
</dbReference>
<dbReference type="GO" id="GO:0006302">
    <property type="term" value="P:double-strand break repair"/>
    <property type="evidence" value="ECO:0007669"/>
    <property type="project" value="TreeGrafter"/>
</dbReference>
<evidence type="ECO:0000256" key="4">
    <source>
        <dbReference type="SAM" id="MobiDB-lite"/>
    </source>
</evidence>
<dbReference type="EMBL" id="VLLL01000005">
    <property type="protein sequence ID" value="TWJ16374.1"/>
    <property type="molecule type" value="Genomic_DNA"/>
</dbReference>
<dbReference type="Gene3D" id="1.10.150.20">
    <property type="entry name" value="5' to 3' exonuclease, C-terminal subdomain"/>
    <property type="match status" value="1"/>
</dbReference>
<dbReference type="Gene3D" id="3.30.70.370">
    <property type="match status" value="1"/>
</dbReference>
<evidence type="ECO:0000259" key="5">
    <source>
        <dbReference type="SMART" id="SM00482"/>
    </source>
</evidence>
<proteinExistence type="predicted"/>
<dbReference type="EC" id="2.7.7.7" evidence="1"/>
<dbReference type="InterPro" id="IPR043502">
    <property type="entry name" value="DNA/RNA_pol_sf"/>
</dbReference>
<feature type="region of interest" description="Disordered" evidence="4">
    <location>
        <begin position="102"/>
        <end position="127"/>
    </location>
</feature>
<evidence type="ECO:0000313" key="6">
    <source>
        <dbReference type="EMBL" id="TWJ16374.1"/>
    </source>
</evidence>
<dbReference type="InterPro" id="IPR002298">
    <property type="entry name" value="DNA_polymerase_A"/>
</dbReference>
<name>A0A562VEX0_9ACTN</name>
<sequence length="582" mass="63071">MYIALVPGRSGDGWYLRLDGDGEPVGTAHHTDDLAARIRERDHHETTPRWVLAETRRVYPPLLAAGARLDRCHDVTLAEAILLSAEGHAGRPHHPAAAHARLHGLPVPDPEPVHVDDGALFDTRPPADPRRTLDMLVEVHRDQLRRTRTHGPRLALLTAAESAGALVAAEMTHHGLPWRTDVHDAVLTELVGPRPVKGLRPKRLQALADRIGDAFGHHVNPDSPQQVVEAFHAAGHPVDTTRAWELRRVDHPAVAPLLTYKELSRVYTAHGWNWLRDWVSDGPAGPASPAKRFRPEYVVGGVVTGRWATDGGGALQIPKAVRSACHADPGWSLVVADAAQLEPRVLAAMSRDDAMAAAAGADDLYAALAPTFGGSRQDAKIALLSAMYGGTAGNATALLTVLRRRFPRAHRYVETAARTGETGGLVYTWLGRGCPPPSQRWWSARTESTRAGRDRGRFTRNFVVQGTAAEWAMAMMALLRTGLHDESLGELVFFQHDEIIVHCPTENAPAVVELIQPCADAATRLLFGDTPVRIPLNAKTVQNYAEAKLPSPGATTHTSRRGVTRGSVANLACDSTSNRSPP</sequence>